<dbReference type="FunFam" id="1.10.10.10:FF:000322">
    <property type="entry name" value="Probable disease resistance protein At1g63360"/>
    <property type="match status" value="1"/>
</dbReference>
<dbReference type="Gene3D" id="1.10.10.10">
    <property type="entry name" value="Winged helix-like DNA-binding domain superfamily/Winged helix DNA-binding domain"/>
    <property type="match status" value="1"/>
</dbReference>
<dbReference type="InterPro" id="IPR042197">
    <property type="entry name" value="Apaf_helical"/>
</dbReference>
<dbReference type="InterPro" id="IPR027417">
    <property type="entry name" value="P-loop_NTPase"/>
</dbReference>
<dbReference type="Pfam" id="PF18052">
    <property type="entry name" value="Rx_N"/>
    <property type="match status" value="1"/>
</dbReference>
<dbReference type="InterPro" id="IPR038005">
    <property type="entry name" value="RX-like_CC"/>
</dbReference>
<evidence type="ECO:0000259" key="7">
    <source>
        <dbReference type="Pfam" id="PF23559"/>
    </source>
</evidence>
<dbReference type="AlphaFoldDB" id="A0A498JZQ0"/>
<keyword evidence="9" id="KW-1185">Reference proteome</keyword>
<evidence type="ECO:0000256" key="1">
    <source>
        <dbReference type="ARBA" id="ARBA00022737"/>
    </source>
</evidence>
<evidence type="ECO:0000256" key="2">
    <source>
        <dbReference type="ARBA" id="ARBA00022741"/>
    </source>
</evidence>
<keyword evidence="2" id="KW-0547">Nucleotide-binding</keyword>
<feature type="domain" description="NB-ARC" evidence="5">
    <location>
        <begin position="175"/>
        <end position="350"/>
    </location>
</feature>
<dbReference type="GO" id="GO:0043531">
    <property type="term" value="F:ADP binding"/>
    <property type="evidence" value="ECO:0007669"/>
    <property type="project" value="InterPro"/>
</dbReference>
<accession>A0A498JZQ0</accession>
<dbReference type="Pfam" id="PF00931">
    <property type="entry name" value="NB-ARC"/>
    <property type="match status" value="1"/>
</dbReference>
<evidence type="ECO:0000313" key="9">
    <source>
        <dbReference type="Proteomes" id="UP000290289"/>
    </source>
</evidence>
<gene>
    <name evidence="8" type="ORF">DVH24_010986</name>
</gene>
<dbReference type="Gene3D" id="3.40.50.300">
    <property type="entry name" value="P-loop containing nucleotide triphosphate hydrolases"/>
    <property type="match status" value="1"/>
</dbReference>
<dbReference type="GO" id="GO:0005524">
    <property type="term" value="F:ATP binding"/>
    <property type="evidence" value="ECO:0007669"/>
    <property type="project" value="UniProtKB-KW"/>
</dbReference>
<proteinExistence type="predicted"/>
<keyword evidence="1" id="KW-0677">Repeat</keyword>
<evidence type="ECO:0000313" key="8">
    <source>
        <dbReference type="EMBL" id="RXH98661.1"/>
    </source>
</evidence>
<keyword evidence="3" id="KW-0611">Plant defense</keyword>
<dbReference type="InterPro" id="IPR058922">
    <property type="entry name" value="WHD_DRP"/>
</dbReference>
<comment type="caution">
    <text evidence="8">The sequence shown here is derived from an EMBL/GenBank/DDBJ whole genome shotgun (WGS) entry which is preliminary data.</text>
</comment>
<organism evidence="8 9">
    <name type="scientific">Malus domestica</name>
    <name type="common">Apple</name>
    <name type="synonym">Pyrus malus</name>
    <dbReference type="NCBI Taxonomy" id="3750"/>
    <lineage>
        <taxon>Eukaryota</taxon>
        <taxon>Viridiplantae</taxon>
        <taxon>Streptophyta</taxon>
        <taxon>Embryophyta</taxon>
        <taxon>Tracheophyta</taxon>
        <taxon>Spermatophyta</taxon>
        <taxon>Magnoliopsida</taxon>
        <taxon>eudicotyledons</taxon>
        <taxon>Gunneridae</taxon>
        <taxon>Pentapetalae</taxon>
        <taxon>rosids</taxon>
        <taxon>fabids</taxon>
        <taxon>Rosales</taxon>
        <taxon>Rosaceae</taxon>
        <taxon>Amygdaloideae</taxon>
        <taxon>Maleae</taxon>
        <taxon>Malus</taxon>
    </lineage>
</organism>
<dbReference type="InterPro" id="IPR002182">
    <property type="entry name" value="NB-ARC"/>
</dbReference>
<feature type="domain" description="Disease resistance N-terminal" evidence="6">
    <location>
        <begin position="14"/>
        <end position="99"/>
    </location>
</feature>
<evidence type="ECO:0000259" key="6">
    <source>
        <dbReference type="Pfam" id="PF18052"/>
    </source>
</evidence>
<dbReference type="GO" id="GO:0006952">
    <property type="term" value="P:defense response"/>
    <property type="evidence" value="ECO:0007669"/>
    <property type="project" value="UniProtKB-KW"/>
</dbReference>
<dbReference type="Gene3D" id="1.20.5.4130">
    <property type="match status" value="1"/>
</dbReference>
<dbReference type="EMBL" id="RDQH01000331">
    <property type="protein sequence ID" value="RXH98661.1"/>
    <property type="molecule type" value="Genomic_DNA"/>
</dbReference>
<keyword evidence="4" id="KW-0067">ATP-binding</keyword>
<evidence type="ECO:0000256" key="4">
    <source>
        <dbReference type="ARBA" id="ARBA00022840"/>
    </source>
</evidence>
<dbReference type="FunFam" id="3.40.50.300:FF:001091">
    <property type="entry name" value="Probable disease resistance protein At1g61300"/>
    <property type="match status" value="1"/>
</dbReference>
<evidence type="ECO:0000256" key="3">
    <source>
        <dbReference type="ARBA" id="ARBA00022821"/>
    </source>
</evidence>
<dbReference type="InterPro" id="IPR041118">
    <property type="entry name" value="Rx_N"/>
</dbReference>
<protein>
    <submittedName>
        <fullName evidence="8">Uncharacterized protein</fullName>
    </submittedName>
</protein>
<dbReference type="Pfam" id="PF23559">
    <property type="entry name" value="WHD_DRP"/>
    <property type="match status" value="1"/>
</dbReference>
<dbReference type="PRINTS" id="PR00364">
    <property type="entry name" value="DISEASERSIST"/>
</dbReference>
<dbReference type="Gene3D" id="1.10.8.430">
    <property type="entry name" value="Helical domain of apoptotic protease-activating factors"/>
    <property type="match status" value="1"/>
</dbReference>
<reference evidence="8 9" key="1">
    <citation type="submission" date="2018-10" db="EMBL/GenBank/DDBJ databases">
        <title>A high-quality apple genome assembly.</title>
        <authorList>
            <person name="Hu J."/>
        </authorList>
    </citation>
    <scope>NUCLEOTIDE SEQUENCE [LARGE SCALE GENOMIC DNA]</scope>
    <source>
        <strain evidence="9">cv. HFTH1</strain>
        <tissue evidence="8">Young leaf</tissue>
    </source>
</reference>
<sequence length="506" mass="56484">MAVECLLTFAAKGILEKVASLAAQEISLAWGFKAELKKLSESLSVLQDFLGDAAEQAQARGKAVEVWVKKLKDIAHDADDVLDEINYENLRSQVELRNNMKKKVKSFLSSSNPTLFRRKMACKIKKVNTSLADLKSEASFLGLVAKTIDAPAPEIRWYRETNSLVAADEVIVGREKVVSSIIATLTNSDVNQENLSVMAIVGMPGLGKTTLAKLVYNDNSINRVFAEKMWVCVSNTFDANSILSRILELLDPTKVGIQSQEALLKNLQRELKDKRYLLVFDDVWNEDPQKWKMLISCLSMLDSARGSKIIVTTRSAKVASITETLPRHNMGILSVDDCWSILKDKAFSDNNAPLAQDLEKIGRQIAEHCAGLPLVAKVLGGLLRSKHSIAEWLSIKESRIWDLPEGEDKIISVLRLSFDNLKSPSLKQCFAYSSMFMKDIEIERDNLIQLWMAQGLLHPSSDKSNLEMEAIGDEYFDILLQSSLFKDATHDAYGIVTKCKMHDLNG</sequence>
<dbReference type="PANTHER" id="PTHR36766:SF70">
    <property type="entry name" value="DISEASE RESISTANCE PROTEIN RGA4"/>
    <property type="match status" value="1"/>
</dbReference>
<dbReference type="SUPFAM" id="SSF52540">
    <property type="entry name" value="P-loop containing nucleoside triphosphate hydrolases"/>
    <property type="match status" value="1"/>
</dbReference>
<dbReference type="PANTHER" id="PTHR36766">
    <property type="entry name" value="PLANT BROAD-SPECTRUM MILDEW RESISTANCE PROTEIN RPW8"/>
    <property type="match status" value="1"/>
</dbReference>
<name>A0A498JZQ0_MALDO</name>
<dbReference type="InterPro" id="IPR036388">
    <property type="entry name" value="WH-like_DNA-bd_sf"/>
</dbReference>
<evidence type="ECO:0000259" key="5">
    <source>
        <dbReference type="Pfam" id="PF00931"/>
    </source>
</evidence>
<feature type="domain" description="Disease resistance protein winged helix" evidence="7">
    <location>
        <begin position="435"/>
        <end position="504"/>
    </location>
</feature>
<dbReference type="Proteomes" id="UP000290289">
    <property type="component" value="Chromosome 5"/>
</dbReference>
<dbReference type="CDD" id="cd14798">
    <property type="entry name" value="RX-CC_like"/>
    <property type="match status" value="1"/>
</dbReference>